<dbReference type="GO" id="GO:0001164">
    <property type="term" value="F:RNA polymerase I core promoter sequence-specific DNA binding"/>
    <property type="evidence" value="ECO:0007669"/>
    <property type="project" value="InterPro"/>
</dbReference>
<gene>
    <name evidence="14" type="ORF">LSINAPIS_LOCUS7613</name>
</gene>
<feature type="compositionally biased region" description="Acidic residues" evidence="12">
    <location>
        <begin position="153"/>
        <end position="165"/>
    </location>
</feature>
<feature type="domain" description="RRN7-type" evidence="13">
    <location>
        <begin position="5"/>
        <end position="29"/>
    </location>
</feature>
<evidence type="ECO:0000256" key="12">
    <source>
        <dbReference type="SAM" id="MobiDB-lite"/>
    </source>
</evidence>
<feature type="compositionally biased region" description="Basic and acidic residues" evidence="12">
    <location>
        <begin position="120"/>
        <end position="138"/>
    </location>
</feature>
<dbReference type="Proteomes" id="UP000324832">
    <property type="component" value="Unassembled WGS sequence"/>
</dbReference>
<dbReference type="GO" id="GO:0005668">
    <property type="term" value="C:RNA polymerase transcription factor SL1 complex"/>
    <property type="evidence" value="ECO:0007669"/>
    <property type="project" value="TreeGrafter"/>
</dbReference>
<keyword evidence="4" id="KW-0479">Metal-binding</keyword>
<dbReference type="Pfam" id="PF11781">
    <property type="entry name" value="Zn_ribbon_RRN7"/>
    <property type="match status" value="1"/>
</dbReference>
<evidence type="ECO:0000256" key="1">
    <source>
        <dbReference type="ARBA" id="ARBA00004604"/>
    </source>
</evidence>
<dbReference type="PANTHER" id="PTHR31576:SF2">
    <property type="entry name" value="TATA BOX-BINDING PROTEIN-ASSOCIATED FACTOR RNA POLYMERASE I SUBUNIT B"/>
    <property type="match status" value="1"/>
</dbReference>
<evidence type="ECO:0000256" key="10">
    <source>
        <dbReference type="ARBA" id="ARBA00023242"/>
    </source>
</evidence>
<dbReference type="EMBL" id="FZQP02002537">
    <property type="protein sequence ID" value="VVC96018.1"/>
    <property type="molecule type" value="Genomic_DNA"/>
</dbReference>
<keyword evidence="9" id="KW-0804">Transcription</keyword>
<evidence type="ECO:0000256" key="9">
    <source>
        <dbReference type="ARBA" id="ARBA00023163"/>
    </source>
</evidence>
<keyword evidence="5" id="KW-0863">Zinc-finger</keyword>
<evidence type="ECO:0000256" key="8">
    <source>
        <dbReference type="ARBA" id="ARBA00023125"/>
    </source>
</evidence>
<evidence type="ECO:0000256" key="4">
    <source>
        <dbReference type="ARBA" id="ARBA00022723"/>
    </source>
</evidence>
<organism evidence="14 15">
    <name type="scientific">Leptidea sinapis</name>
    <dbReference type="NCBI Taxonomy" id="189913"/>
    <lineage>
        <taxon>Eukaryota</taxon>
        <taxon>Metazoa</taxon>
        <taxon>Ecdysozoa</taxon>
        <taxon>Arthropoda</taxon>
        <taxon>Hexapoda</taxon>
        <taxon>Insecta</taxon>
        <taxon>Pterygota</taxon>
        <taxon>Neoptera</taxon>
        <taxon>Endopterygota</taxon>
        <taxon>Lepidoptera</taxon>
        <taxon>Glossata</taxon>
        <taxon>Ditrysia</taxon>
        <taxon>Papilionoidea</taxon>
        <taxon>Pieridae</taxon>
        <taxon>Dismorphiinae</taxon>
        <taxon>Leptidea</taxon>
    </lineage>
</organism>
<evidence type="ECO:0000256" key="5">
    <source>
        <dbReference type="ARBA" id="ARBA00022771"/>
    </source>
</evidence>
<evidence type="ECO:0000313" key="15">
    <source>
        <dbReference type="Proteomes" id="UP000324832"/>
    </source>
</evidence>
<dbReference type="InterPro" id="IPR021752">
    <property type="entry name" value="TF_Rrn7_Zf"/>
</dbReference>
<reference evidence="14 15" key="1">
    <citation type="submission" date="2017-07" db="EMBL/GenBank/DDBJ databases">
        <authorList>
            <person name="Talla V."/>
            <person name="Backstrom N."/>
        </authorList>
    </citation>
    <scope>NUCLEOTIDE SEQUENCE [LARGE SCALE GENOMIC DNA]</scope>
</reference>
<feature type="compositionally biased region" description="Basic and acidic residues" evidence="12">
    <location>
        <begin position="166"/>
        <end position="179"/>
    </location>
</feature>
<dbReference type="GO" id="GO:0070860">
    <property type="term" value="C:RNA polymerase I core factor complex"/>
    <property type="evidence" value="ECO:0007669"/>
    <property type="project" value="InterPro"/>
</dbReference>
<keyword evidence="10" id="KW-0539">Nucleus</keyword>
<dbReference type="GO" id="GO:0008270">
    <property type="term" value="F:zinc ion binding"/>
    <property type="evidence" value="ECO:0007669"/>
    <property type="project" value="UniProtKB-KW"/>
</dbReference>
<keyword evidence="6" id="KW-0862">Zinc</keyword>
<sequence length="179" mass="20518">MKTNPCNVCGCTDLKLLDGFYYCIECGTQDKNVQERVVEHLTQADGTITGLSTVRKIVTNEKEMGSEWNKWHGYNFVMAGLADELVGIGAKPSVKIKLLWIWIRYIKKFQLKQSESENEFTIRHDDEKSKYDTEKQENNETFTENCSSKEDSSGEESSDGGDDENDRTTTLKDYPEYQI</sequence>
<comment type="subcellular location">
    <subcellularLocation>
        <location evidence="1">Nucleus</location>
        <location evidence="1">Nucleolus</location>
    </subcellularLocation>
</comment>
<dbReference type="GO" id="GO:0042790">
    <property type="term" value="P:nucleolar large rRNA transcription by RNA polymerase I"/>
    <property type="evidence" value="ECO:0007669"/>
    <property type="project" value="TreeGrafter"/>
</dbReference>
<keyword evidence="15" id="KW-1185">Reference proteome</keyword>
<evidence type="ECO:0000256" key="6">
    <source>
        <dbReference type="ARBA" id="ARBA00022833"/>
    </source>
</evidence>
<dbReference type="PANTHER" id="PTHR31576">
    <property type="entry name" value="TATA BOX-BINDING PROTEIN-ASSOCIATED FACTOR RNA POLYMERASE I SUBUNIT B"/>
    <property type="match status" value="1"/>
</dbReference>
<evidence type="ECO:0000256" key="3">
    <source>
        <dbReference type="ARBA" id="ARBA00018994"/>
    </source>
</evidence>
<protein>
    <recommendedName>
        <fullName evidence="3">TATA box-binding protein-associated factor RNA polymerase I subunit B</fullName>
    </recommendedName>
    <alternativeName>
        <fullName evidence="11">TATA box-binding protein-associated factor 1B</fullName>
    </alternativeName>
</protein>
<evidence type="ECO:0000313" key="14">
    <source>
        <dbReference type="EMBL" id="VVC96018.1"/>
    </source>
</evidence>
<evidence type="ECO:0000259" key="13">
    <source>
        <dbReference type="Pfam" id="PF11781"/>
    </source>
</evidence>
<keyword evidence="8" id="KW-0238">DNA-binding</keyword>
<evidence type="ECO:0000256" key="7">
    <source>
        <dbReference type="ARBA" id="ARBA00023015"/>
    </source>
</evidence>
<accession>A0A5E4QCR6</accession>
<evidence type="ECO:0000256" key="2">
    <source>
        <dbReference type="ARBA" id="ARBA00006899"/>
    </source>
</evidence>
<name>A0A5E4QCR6_9NEOP</name>
<evidence type="ECO:0000256" key="11">
    <source>
        <dbReference type="ARBA" id="ARBA00032500"/>
    </source>
</evidence>
<feature type="region of interest" description="Disordered" evidence="12">
    <location>
        <begin position="117"/>
        <end position="179"/>
    </location>
</feature>
<dbReference type="InterPro" id="IPR033599">
    <property type="entry name" value="TAF1B/Rrn7"/>
</dbReference>
<dbReference type="AlphaFoldDB" id="A0A5E4QCR6"/>
<proteinExistence type="inferred from homology"/>
<comment type="similarity">
    <text evidence="2">Belongs to the RRN7/TAF1B family.</text>
</comment>
<keyword evidence="7" id="KW-0805">Transcription regulation</keyword>